<feature type="non-terminal residue" evidence="6">
    <location>
        <position position="1"/>
    </location>
</feature>
<feature type="domain" description="BESS" evidence="5">
    <location>
        <begin position="254"/>
        <end position="293"/>
    </location>
</feature>
<feature type="domain" description="MADF" evidence="4">
    <location>
        <begin position="49"/>
        <end position="133"/>
    </location>
</feature>
<dbReference type="PROSITE" id="PS51031">
    <property type="entry name" value="BESS"/>
    <property type="match status" value="1"/>
</dbReference>
<dbReference type="PROSITE" id="PS51029">
    <property type="entry name" value="MADF"/>
    <property type="match status" value="1"/>
</dbReference>
<protein>
    <recommendedName>
        <fullName evidence="7">Transcription factor Adf-1</fullName>
    </recommendedName>
</protein>
<evidence type="ECO:0000256" key="3">
    <source>
        <dbReference type="SAM" id="Phobius"/>
    </source>
</evidence>
<feature type="transmembrane region" description="Helical" evidence="3">
    <location>
        <begin position="21"/>
        <end position="40"/>
    </location>
</feature>
<dbReference type="GO" id="GO:0003677">
    <property type="term" value="F:DNA binding"/>
    <property type="evidence" value="ECO:0007669"/>
    <property type="project" value="InterPro"/>
</dbReference>
<evidence type="ECO:0000256" key="1">
    <source>
        <dbReference type="PROSITE-ProRule" id="PRU00371"/>
    </source>
</evidence>
<accession>W8CA69</accession>
<keyword evidence="1" id="KW-0539">Nucleus</keyword>
<name>W8CA69_CERCA</name>
<evidence type="ECO:0008006" key="7">
    <source>
        <dbReference type="Google" id="ProtNLM"/>
    </source>
</evidence>
<keyword evidence="3" id="KW-0472">Membrane</keyword>
<dbReference type="GO" id="GO:0005667">
    <property type="term" value="C:transcription regulator complex"/>
    <property type="evidence" value="ECO:0007669"/>
    <property type="project" value="TreeGrafter"/>
</dbReference>
<dbReference type="AlphaFoldDB" id="W8CA69"/>
<keyword evidence="3" id="KW-1133">Transmembrane helix</keyword>
<dbReference type="OrthoDB" id="6147983at2759"/>
<comment type="subcellular location">
    <subcellularLocation>
        <location evidence="1">Nucleus</location>
    </subcellularLocation>
</comment>
<dbReference type="InterPro" id="IPR006578">
    <property type="entry name" value="MADF-dom"/>
</dbReference>
<dbReference type="SMART" id="SM00595">
    <property type="entry name" value="MADF"/>
    <property type="match status" value="1"/>
</dbReference>
<dbReference type="GO" id="GO:0006357">
    <property type="term" value="P:regulation of transcription by RNA polymerase II"/>
    <property type="evidence" value="ECO:0007669"/>
    <property type="project" value="TreeGrafter"/>
</dbReference>
<keyword evidence="3" id="KW-0812">Transmembrane</keyword>
<reference evidence="6" key="2">
    <citation type="journal article" date="2014" name="BMC Genomics">
        <title>A genomic perspective to assessing quality of mass-reared SIT flies used in Mediterranean fruit fly (Ceratitis capitata) eradication in California.</title>
        <authorList>
            <person name="Calla B."/>
            <person name="Hall B."/>
            <person name="Hou S."/>
            <person name="Geib S.M."/>
        </authorList>
    </citation>
    <scope>NUCLEOTIDE SEQUENCE</scope>
</reference>
<organism evidence="6">
    <name type="scientific">Ceratitis capitata</name>
    <name type="common">Mediterranean fruit fly</name>
    <name type="synonym">Tephritis capitata</name>
    <dbReference type="NCBI Taxonomy" id="7213"/>
    <lineage>
        <taxon>Eukaryota</taxon>
        <taxon>Metazoa</taxon>
        <taxon>Ecdysozoa</taxon>
        <taxon>Arthropoda</taxon>
        <taxon>Hexapoda</taxon>
        <taxon>Insecta</taxon>
        <taxon>Pterygota</taxon>
        <taxon>Neoptera</taxon>
        <taxon>Endopterygota</taxon>
        <taxon>Diptera</taxon>
        <taxon>Brachycera</taxon>
        <taxon>Muscomorpha</taxon>
        <taxon>Tephritoidea</taxon>
        <taxon>Tephritidae</taxon>
        <taxon>Ceratitis</taxon>
        <taxon>Ceratitis</taxon>
    </lineage>
</organism>
<dbReference type="GO" id="GO:0005634">
    <property type="term" value="C:nucleus"/>
    <property type="evidence" value="ECO:0007669"/>
    <property type="project" value="UniProtKB-SubCell"/>
</dbReference>
<evidence type="ECO:0000259" key="5">
    <source>
        <dbReference type="PROSITE" id="PS51031"/>
    </source>
</evidence>
<dbReference type="InterPro" id="IPR004210">
    <property type="entry name" value="BESS_motif"/>
</dbReference>
<reference evidence="6" key="1">
    <citation type="submission" date="2013-07" db="EMBL/GenBank/DDBJ databases">
        <authorList>
            <person name="Geib S."/>
        </authorList>
    </citation>
    <scope>NUCLEOTIDE SEQUENCE</scope>
</reference>
<dbReference type="PANTHER" id="PTHR12243:SF60">
    <property type="entry name" value="SI:CH211-15D5.12-RELATED"/>
    <property type="match status" value="1"/>
</dbReference>
<dbReference type="EMBL" id="GAMC01001544">
    <property type="protein sequence ID" value="JAC05012.1"/>
    <property type="molecule type" value="mRNA"/>
</dbReference>
<evidence type="ECO:0000256" key="2">
    <source>
        <dbReference type="SAM" id="MobiDB-lite"/>
    </source>
</evidence>
<dbReference type="PANTHER" id="PTHR12243">
    <property type="entry name" value="MADF DOMAIN TRANSCRIPTION FACTOR"/>
    <property type="match status" value="1"/>
</dbReference>
<dbReference type="Pfam" id="PF10545">
    <property type="entry name" value="MADF_DNA_bdg"/>
    <property type="match status" value="1"/>
</dbReference>
<sequence>TSCVVHFVDSICRRQSKRIRLPTRCCVVSCLFIFDLGLGMDVNKKILIRLVQSVEKYPCLYDNTLKEYSKREYTERAWIEVAEELSSTPDVVREKWKVVRSVFVRRLKQLHMGELIKPYYLHEYMQFVVPFLQKPWDPERRTKCQLEESERRLALKNKEKIDNNINRSSTPDYSDVVYDEENLYANYLEDITEQPQTKSAKKRKRRTHSEDIYDTSGSSEHQFTKLAAPVNRLQINQVSSDANRIEDDEPTGDENCKRMFLLSLMPDLEDLNNSQMRKFKTTVIGLINDIFQNK</sequence>
<proteinExistence type="evidence at transcript level"/>
<feature type="region of interest" description="Disordered" evidence="2">
    <location>
        <begin position="194"/>
        <end position="221"/>
    </location>
</feature>
<evidence type="ECO:0000313" key="6">
    <source>
        <dbReference type="EMBL" id="JAC05012.1"/>
    </source>
</evidence>
<evidence type="ECO:0000259" key="4">
    <source>
        <dbReference type="PROSITE" id="PS51029"/>
    </source>
</evidence>
<dbReference type="InterPro" id="IPR039353">
    <property type="entry name" value="TF_Adf1"/>
</dbReference>